<feature type="region of interest" description="Disordered" evidence="10">
    <location>
        <begin position="1"/>
        <end position="20"/>
    </location>
</feature>
<dbReference type="HOGENOM" id="CLU_019357_0_0_1"/>
<keyword evidence="7" id="KW-0010">Activator</keyword>
<reference evidence="14" key="3">
    <citation type="submission" date="2025-09" db="UniProtKB">
        <authorList>
            <consortium name="Ensembl"/>
        </authorList>
    </citation>
    <scope>IDENTIFICATION</scope>
</reference>
<reference evidence="14" key="2">
    <citation type="submission" date="2025-08" db="UniProtKB">
        <authorList>
            <consortium name="Ensembl"/>
        </authorList>
    </citation>
    <scope>IDENTIFICATION</scope>
</reference>
<evidence type="ECO:0000259" key="13">
    <source>
        <dbReference type="Pfam" id="PF12886"/>
    </source>
</evidence>
<keyword evidence="8" id="KW-0804">Transcription</keyword>
<feature type="compositionally biased region" description="Polar residues" evidence="10">
    <location>
        <begin position="458"/>
        <end position="471"/>
    </location>
</feature>
<feature type="compositionally biased region" description="Low complexity" evidence="10">
    <location>
        <begin position="518"/>
        <end position="556"/>
    </location>
</feature>
<proteinExistence type="inferred from homology"/>
<feature type="compositionally biased region" description="Low complexity" evidence="10">
    <location>
        <begin position="1"/>
        <end position="15"/>
    </location>
</feature>
<dbReference type="FunCoup" id="H3A504">
    <property type="interactions" value="2616"/>
</dbReference>
<comment type="similarity">
    <text evidence="3">Belongs to the TORC family.</text>
</comment>
<keyword evidence="15" id="KW-1185">Reference proteome</keyword>
<dbReference type="OMA" id="WARHALP"/>
<feature type="region of interest" description="Disordered" evidence="10">
    <location>
        <begin position="285"/>
        <end position="309"/>
    </location>
</feature>
<dbReference type="Pfam" id="PF12885">
    <property type="entry name" value="TORC_M"/>
    <property type="match status" value="1"/>
</dbReference>
<evidence type="ECO:0000256" key="2">
    <source>
        <dbReference type="ARBA" id="ARBA00004496"/>
    </source>
</evidence>
<dbReference type="GO" id="GO:0005634">
    <property type="term" value="C:nucleus"/>
    <property type="evidence" value="ECO:0007669"/>
    <property type="project" value="UniProtKB-SubCell"/>
</dbReference>
<feature type="compositionally biased region" description="Low complexity" evidence="10">
    <location>
        <begin position="415"/>
        <end position="445"/>
    </location>
</feature>
<name>H3A504_LATCH</name>
<accession>H3A504</accession>
<sequence>MAAAGPNGPSSASNPRKFSEKIALQKQRQAEETAAFEEVMMDISSTRLQAQKLRLAHSRGPYYGGSLPNVNQIGNNTAEFPGSFHSNLDPSRSTRHHGLVERVHRDRRMMSPLRRYMLFLDCAHHIDSSPYSSAYLSPPPEPSWRRNIPWGNFPMEKGHLCRLPSALNRTNSDSALHTSVMNPNPQDPFAGASQGMSQSRRSGQLDGEMDNKVPPIDENLLDAKKFFPSSFSLQFTTASTRPKSCEVPGINIFPSPDQTASIALLPAALNTGGSLPDLTNLHFPSPLPTPLDPEESAFPSLSGGNSTSNLANTMTQLGISGSMGMVPRYESLGLSSPLSNTLRNASLQSSLSNPNIQSSLSSQSLSSSLSNPSLQSSLSSPPLQSSLSSRSFQPSLSNPSIQSSAVNPTMQSTFSSSSSYPAMGSPLSSTSMSTSPRRRTPLTLPVGGDSRRHHHKQFSPTMSPTLSSITQGVPLDTSHLPSDQRLPVYPYGQSHLLLQSQQQSAMQQQQQPQPPPTLQQQQQEQVQQTSQQALQHSQTSGTTQQQYPSPYQQPTSQMQLGHQLTDFNLSSHYGTVCPLDVAAFAESVGLTGSNSSLHDPQLLNKQNQNNLSRHGTIPNIILTGDSPPGFSKEITNALAGIPGFEMDAPFGLDEDLKIEPFTLEGLNMLSDPYIVLPDPSVEDSFRTDRLQ</sequence>
<keyword evidence="6" id="KW-0805">Transcription regulation</keyword>
<evidence type="ECO:0000256" key="10">
    <source>
        <dbReference type="SAM" id="MobiDB-lite"/>
    </source>
</evidence>
<evidence type="ECO:0000256" key="4">
    <source>
        <dbReference type="ARBA" id="ARBA00022490"/>
    </source>
</evidence>
<dbReference type="eggNOG" id="ENOG502QVWA">
    <property type="taxonomic scope" value="Eukaryota"/>
</dbReference>
<dbReference type="InterPro" id="IPR024783">
    <property type="entry name" value="TORC_N"/>
</dbReference>
<evidence type="ECO:0000256" key="1">
    <source>
        <dbReference type="ARBA" id="ARBA00004123"/>
    </source>
</evidence>
<dbReference type="Ensembl" id="ENSLACT00000004764.1">
    <property type="protein sequence ID" value="ENSLACP00000004725.1"/>
    <property type="gene ID" value="ENSLACG00000004200.1"/>
</dbReference>
<dbReference type="EMBL" id="AFYH01197744">
    <property type="status" value="NOT_ANNOTATED_CDS"/>
    <property type="molecule type" value="Genomic_DNA"/>
</dbReference>
<dbReference type="PANTHER" id="PTHR13589">
    <property type="entry name" value="CREB-REGULATED TRANSCRIPTION COACTIVATOR"/>
    <property type="match status" value="1"/>
</dbReference>
<feature type="compositionally biased region" description="Low complexity" evidence="10">
    <location>
        <begin position="349"/>
        <end position="400"/>
    </location>
</feature>
<evidence type="ECO:0000313" key="15">
    <source>
        <dbReference type="Proteomes" id="UP000008672"/>
    </source>
</evidence>
<dbReference type="EMBL" id="AFYH01197743">
    <property type="status" value="NOT_ANNOTATED_CDS"/>
    <property type="molecule type" value="Genomic_DNA"/>
</dbReference>
<dbReference type="InParanoid" id="H3A504"/>
<dbReference type="EMBL" id="AFYH01197741">
    <property type="status" value="NOT_ANNOTATED_CDS"/>
    <property type="molecule type" value="Genomic_DNA"/>
</dbReference>
<dbReference type="AlphaFoldDB" id="H3A504"/>
<feature type="region of interest" description="Disordered" evidence="10">
    <location>
        <begin position="175"/>
        <end position="210"/>
    </location>
</feature>
<dbReference type="EMBL" id="AFYH01197745">
    <property type="status" value="NOT_ANNOTATED_CDS"/>
    <property type="molecule type" value="Genomic_DNA"/>
</dbReference>
<dbReference type="STRING" id="7897.ENSLACP00000004725"/>
<gene>
    <name evidence="14" type="primary">LOC102352254</name>
</gene>
<evidence type="ECO:0000259" key="11">
    <source>
        <dbReference type="Pfam" id="PF12884"/>
    </source>
</evidence>
<dbReference type="EMBL" id="AFYH01197740">
    <property type="status" value="NOT_ANNOTATED_CDS"/>
    <property type="molecule type" value="Genomic_DNA"/>
</dbReference>
<dbReference type="EMBL" id="AFYH01197739">
    <property type="status" value="NOT_ANNOTATED_CDS"/>
    <property type="molecule type" value="Genomic_DNA"/>
</dbReference>
<evidence type="ECO:0000256" key="8">
    <source>
        <dbReference type="ARBA" id="ARBA00023163"/>
    </source>
</evidence>
<dbReference type="Pfam" id="PF12886">
    <property type="entry name" value="TORC_C"/>
    <property type="match status" value="1"/>
</dbReference>
<keyword evidence="9" id="KW-0539">Nucleus</keyword>
<dbReference type="GO" id="GO:0045944">
    <property type="term" value="P:positive regulation of transcription by RNA polymerase II"/>
    <property type="evidence" value="ECO:0007669"/>
    <property type="project" value="TreeGrafter"/>
</dbReference>
<feature type="compositionally biased region" description="Polar residues" evidence="10">
    <location>
        <begin position="401"/>
        <end position="414"/>
    </location>
</feature>
<dbReference type="InterPro" id="IPR024786">
    <property type="entry name" value="TORC"/>
</dbReference>
<dbReference type="GO" id="GO:0008140">
    <property type="term" value="F:cAMP response element binding protein binding"/>
    <property type="evidence" value="ECO:0007669"/>
    <property type="project" value="InterPro"/>
</dbReference>
<evidence type="ECO:0000256" key="9">
    <source>
        <dbReference type="ARBA" id="ARBA00023242"/>
    </source>
</evidence>
<evidence type="ECO:0000256" key="7">
    <source>
        <dbReference type="ARBA" id="ARBA00023159"/>
    </source>
</evidence>
<evidence type="ECO:0000256" key="6">
    <source>
        <dbReference type="ARBA" id="ARBA00023015"/>
    </source>
</evidence>
<feature type="domain" description="Transducer of regulated CREB activity middle" evidence="12">
    <location>
        <begin position="169"/>
        <end position="322"/>
    </location>
</feature>
<keyword evidence="5" id="KW-0597">Phosphoprotein</keyword>
<comment type="subcellular location">
    <subcellularLocation>
        <location evidence="2">Cytoplasm</location>
    </subcellularLocation>
    <subcellularLocation>
        <location evidence="1">Nucleus</location>
    </subcellularLocation>
</comment>
<protein>
    <submittedName>
        <fullName evidence="14">CREB regulated transcription coactivator 2</fullName>
    </submittedName>
</protein>
<feature type="region of interest" description="Disordered" evidence="10">
    <location>
        <begin position="349"/>
        <end position="556"/>
    </location>
</feature>
<dbReference type="GO" id="GO:0005737">
    <property type="term" value="C:cytoplasm"/>
    <property type="evidence" value="ECO:0007669"/>
    <property type="project" value="UniProtKB-SubCell"/>
</dbReference>
<feature type="domain" description="Transducer of regulated CREB activity N-terminal" evidence="11">
    <location>
        <begin position="14"/>
        <end position="68"/>
    </location>
</feature>
<feature type="compositionally biased region" description="Low complexity" evidence="10">
    <location>
        <begin position="193"/>
        <end position="204"/>
    </location>
</feature>
<evidence type="ECO:0000259" key="12">
    <source>
        <dbReference type="Pfam" id="PF12885"/>
    </source>
</evidence>
<dbReference type="Proteomes" id="UP000008672">
    <property type="component" value="Unassembled WGS sequence"/>
</dbReference>
<dbReference type="GeneTree" id="ENSGT00390000010652"/>
<dbReference type="InterPro" id="IPR024784">
    <property type="entry name" value="TORC_M"/>
</dbReference>
<feature type="compositionally biased region" description="Low complexity" evidence="10">
    <location>
        <begin position="493"/>
        <end position="511"/>
    </location>
</feature>
<feature type="domain" description="Transducer of regulated CREB activity C-terminal" evidence="13">
    <location>
        <begin position="618"/>
        <end position="690"/>
    </location>
</feature>
<keyword evidence="4" id="KW-0963">Cytoplasm</keyword>
<evidence type="ECO:0000256" key="3">
    <source>
        <dbReference type="ARBA" id="ARBA00007167"/>
    </source>
</evidence>
<dbReference type="Pfam" id="PF12884">
    <property type="entry name" value="TORC_N"/>
    <property type="match status" value="1"/>
</dbReference>
<evidence type="ECO:0000256" key="5">
    <source>
        <dbReference type="ARBA" id="ARBA00022553"/>
    </source>
</evidence>
<evidence type="ECO:0000313" key="14">
    <source>
        <dbReference type="Ensembl" id="ENSLACP00000004725.1"/>
    </source>
</evidence>
<dbReference type="EMBL" id="AFYH01197742">
    <property type="status" value="NOT_ANNOTATED_CDS"/>
    <property type="molecule type" value="Genomic_DNA"/>
</dbReference>
<dbReference type="InterPro" id="IPR024785">
    <property type="entry name" value="TORC_C"/>
</dbReference>
<feature type="compositionally biased region" description="Polar residues" evidence="10">
    <location>
        <begin position="175"/>
        <end position="184"/>
    </location>
</feature>
<reference evidence="15" key="1">
    <citation type="submission" date="2011-08" db="EMBL/GenBank/DDBJ databases">
        <title>The draft genome of Latimeria chalumnae.</title>
        <authorList>
            <person name="Di Palma F."/>
            <person name="Alfoldi J."/>
            <person name="Johnson J."/>
            <person name="Berlin A."/>
            <person name="Gnerre S."/>
            <person name="Jaffe D."/>
            <person name="MacCallum I."/>
            <person name="Young S."/>
            <person name="Walker B.J."/>
            <person name="Lander E."/>
            <person name="Lindblad-Toh K."/>
        </authorList>
    </citation>
    <scope>NUCLEOTIDE SEQUENCE [LARGE SCALE GENOMIC DNA]</scope>
    <source>
        <strain evidence="15">Wild caught</strain>
    </source>
</reference>
<organism evidence="14 15">
    <name type="scientific">Latimeria chalumnae</name>
    <name type="common">Coelacanth</name>
    <dbReference type="NCBI Taxonomy" id="7897"/>
    <lineage>
        <taxon>Eukaryota</taxon>
        <taxon>Metazoa</taxon>
        <taxon>Chordata</taxon>
        <taxon>Craniata</taxon>
        <taxon>Vertebrata</taxon>
        <taxon>Euteleostomi</taxon>
        <taxon>Coelacanthiformes</taxon>
        <taxon>Coelacanthidae</taxon>
        <taxon>Latimeria</taxon>
    </lineage>
</organism>
<dbReference type="PANTHER" id="PTHR13589:SF6">
    <property type="entry name" value="CREB-REGULATED TRANSCRIPTION COACTIVATOR 2"/>
    <property type="match status" value="1"/>
</dbReference>
<dbReference type="GO" id="GO:0051289">
    <property type="term" value="P:protein homotetramerization"/>
    <property type="evidence" value="ECO:0007669"/>
    <property type="project" value="InterPro"/>
</dbReference>
<dbReference type="Bgee" id="ENSLACG00000004200">
    <property type="expression patterns" value="Expressed in pectoral fin and 6 other cell types or tissues"/>
</dbReference>